<feature type="transmembrane region" description="Helical" evidence="2">
    <location>
        <begin position="123"/>
        <end position="144"/>
    </location>
</feature>
<keyword evidence="5" id="KW-1185">Reference proteome</keyword>
<accession>A0ABQ2KQH0</accession>
<dbReference type="RefSeq" id="WP_188718773.1">
    <property type="nucleotide sequence ID" value="NZ_BAABBD010000004.1"/>
</dbReference>
<evidence type="ECO:0000313" key="5">
    <source>
        <dbReference type="Proteomes" id="UP000626982"/>
    </source>
</evidence>
<feature type="transmembrane region" description="Helical" evidence="2">
    <location>
        <begin position="253"/>
        <end position="276"/>
    </location>
</feature>
<gene>
    <name evidence="4" type="ORF">GCM10010968_26600</name>
</gene>
<evidence type="ECO:0000259" key="3">
    <source>
        <dbReference type="Pfam" id="PF06724"/>
    </source>
</evidence>
<dbReference type="InterPro" id="IPR009597">
    <property type="entry name" value="DUF1206"/>
</dbReference>
<feature type="domain" description="DUF1206" evidence="3">
    <location>
        <begin position="123"/>
        <end position="189"/>
    </location>
</feature>
<evidence type="ECO:0000256" key="2">
    <source>
        <dbReference type="SAM" id="Phobius"/>
    </source>
</evidence>
<feature type="region of interest" description="Disordered" evidence="1">
    <location>
        <begin position="1"/>
        <end position="29"/>
    </location>
</feature>
<evidence type="ECO:0000313" key="4">
    <source>
        <dbReference type="EMBL" id="GGN89670.1"/>
    </source>
</evidence>
<feature type="domain" description="DUF1206" evidence="3">
    <location>
        <begin position="212"/>
        <end position="280"/>
    </location>
</feature>
<dbReference type="Pfam" id="PF06724">
    <property type="entry name" value="DUF1206"/>
    <property type="match status" value="3"/>
</dbReference>
<protein>
    <recommendedName>
        <fullName evidence="3">DUF1206 domain-containing protein</fullName>
    </recommendedName>
</protein>
<proteinExistence type="predicted"/>
<feature type="transmembrane region" description="Helical" evidence="2">
    <location>
        <begin position="211"/>
        <end position="233"/>
    </location>
</feature>
<evidence type="ECO:0000256" key="1">
    <source>
        <dbReference type="SAM" id="MobiDB-lite"/>
    </source>
</evidence>
<dbReference type="EMBL" id="BMLM01000002">
    <property type="protein sequence ID" value="GGN89670.1"/>
    <property type="molecule type" value="Genomic_DNA"/>
</dbReference>
<name>A0ABQ2KQH0_9MICO</name>
<sequence>MSTGDRARDAASSAKRGASRAASGAQGAAAQAKDHPAARWVQGAGMVANGVVHIIIGVIALGVAFGGGGESADQSGAMQALRETPVGGVALWFVAISMLGLGLLAFATAIADARHDKQDAAKSAGRGVAYAAVGVTALTAAMGGSSDSEGQAQSFSSQLMSAPFGLVLIGALGLAVAGVGVYFIVKGVKKKFLEDVAPPARYRRLVEGSGTAGYVAKGIAVAIVGVLFVVAAVQHDASEAGGLDGALQSLTTVPFGQVLLVFIALGLMLYGAYCFARAAWPRW</sequence>
<feature type="compositionally biased region" description="Low complexity" evidence="1">
    <location>
        <begin position="10"/>
        <end position="29"/>
    </location>
</feature>
<feature type="transmembrane region" description="Helical" evidence="2">
    <location>
        <begin position="164"/>
        <end position="185"/>
    </location>
</feature>
<feature type="transmembrane region" description="Helical" evidence="2">
    <location>
        <begin position="47"/>
        <end position="69"/>
    </location>
</feature>
<keyword evidence="2" id="KW-0472">Membrane</keyword>
<keyword evidence="2" id="KW-1133">Transmembrane helix</keyword>
<feature type="domain" description="DUF1206" evidence="3">
    <location>
        <begin position="44"/>
        <end position="110"/>
    </location>
</feature>
<comment type="caution">
    <text evidence="4">The sequence shown here is derived from an EMBL/GenBank/DDBJ whole genome shotgun (WGS) entry which is preliminary data.</text>
</comment>
<reference evidence="5" key="1">
    <citation type="journal article" date="2019" name="Int. J. Syst. Evol. Microbiol.">
        <title>The Global Catalogue of Microorganisms (GCM) 10K type strain sequencing project: providing services to taxonomists for standard genome sequencing and annotation.</title>
        <authorList>
            <consortium name="The Broad Institute Genomics Platform"/>
            <consortium name="The Broad Institute Genome Sequencing Center for Infectious Disease"/>
            <person name="Wu L."/>
            <person name="Ma J."/>
        </authorList>
    </citation>
    <scope>NUCLEOTIDE SEQUENCE [LARGE SCALE GENOMIC DNA]</scope>
    <source>
        <strain evidence="5">CGMCC 1.6960</strain>
    </source>
</reference>
<organism evidence="4 5">
    <name type="scientific">Agrococcus terreus</name>
    <dbReference type="NCBI Taxonomy" id="574649"/>
    <lineage>
        <taxon>Bacteria</taxon>
        <taxon>Bacillati</taxon>
        <taxon>Actinomycetota</taxon>
        <taxon>Actinomycetes</taxon>
        <taxon>Micrococcales</taxon>
        <taxon>Microbacteriaceae</taxon>
        <taxon>Agrococcus</taxon>
    </lineage>
</organism>
<keyword evidence="2" id="KW-0812">Transmembrane</keyword>
<dbReference type="Proteomes" id="UP000626982">
    <property type="component" value="Unassembled WGS sequence"/>
</dbReference>
<feature type="transmembrane region" description="Helical" evidence="2">
    <location>
        <begin position="89"/>
        <end position="111"/>
    </location>
</feature>